<evidence type="ECO:0000256" key="1">
    <source>
        <dbReference type="ARBA" id="ARBA00022574"/>
    </source>
</evidence>
<dbReference type="Gene3D" id="2.130.10.10">
    <property type="entry name" value="YVTN repeat-like/Quinoprotein amine dehydrogenase"/>
    <property type="match status" value="3"/>
</dbReference>
<dbReference type="Proteomes" id="UP000229740">
    <property type="component" value="Unassembled WGS sequence"/>
</dbReference>
<dbReference type="Pfam" id="PF00400">
    <property type="entry name" value="WD40"/>
    <property type="match status" value="6"/>
</dbReference>
<dbReference type="PANTHER" id="PTHR19848">
    <property type="entry name" value="WD40 REPEAT PROTEIN"/>
    <property type="match status" value="1"/>
</dbReference>
<dbReference type="AlphaFoldDB" id="A0A2G6EAI0"/>
<feature type="domain" description="Effector-associated" evidence="5">
    <location>
        <begin position="8"/>
        <end position="98"/>
    </location>
</feature>
<keyword evidence="4" id="KW-0812">Transmembrane</keyword>
<evidence type="ECO:0000256" key="2">
    <source>
        <dbReference type="ARBA" id="ARBA00022737"/>
    </source>
</evidence>
<evidence type="ECO:0000259" key="5">
    <source>
        <dbReference type="Pfam" id="PF19961"/>
    </source>
</evidence>
<dbReference type="InterPro" id="IPR015943">
    <property type="entry name" value="WD40/YVTN_repeat-like_dom_sf"/>
</dbReference>
<evidence type="ECO:0000259" key="6">
    <source>
        <dbReference type="Pfam" id="PF20703"/>
    </source>
</evidence>
<dbReference type="InterPro" id="IPR001680">
    <property type="entry name" value="WD40_rpt"/>
</dbReference>
<evidence type="ECO:0000313" key="7">
    <source>
        <dbReference type="EMBL" id="PID58768.1"/>
    </source>
</evidence>
<evidence type="ECO:0000256" key="4">
    <source>
        <dbReference type="SAM" id="Phobius"/>
    </source>
</evidence>
<feature type="repeat" description="WD" evidence="3">
    <location>
        <begin position="748"/>
        <end position="789"/>
    </location>
</feature>
<feature type="transmembrane region" description="Helical" evidence="4">
    <location>
        <begin position="555"/>
        <end position="576"/>
    </location>
</feature>
<feature type="repeat" description="WD" evidence="3">
    <location>
        <begin position="834"/>
        <end position="875"/>
    </location>
</feature>
<dbReference type="Gene3D" id="3.40.50.300">
    <property type="entry name" value="P-loop containing nucleotide triphosphate hydrolases"/>
    <property type="match status" value="1"/>
</dbReference>
<dbReference type="Pfam" id="PF19961">
    <property type="entry name" value="EAD8"/>
    <property type="match status" value="1"/>
</dbReference>
<dbReference type="InterPro" id="IPR049052">
    <property type="entry name" value="nSTAND1"/>
</dbReference>
<dbReference type="InterPro" id="IPR045437">
    <property type="entry name" value="EAD8"/>
</dbReference>
<comment type="caution">
    <text evidence="7">The sequence shown here is derived from an EMBL/GenBank/DDBJ whole genome shotgun (WGS) entry which is preliminary data.</text>
</comment>
<dbReference type="Pfam" id="PF20703">
    <property type="entry name" value="nSTAND1"/>
    <property type="match status" value="1"/>
</dbReference>
<evidence type="ECO:0000313" key="8">
    <source>
        <dbReference type="Proteomes" id="UP000229740"/>
    </source>
</evidence>
<feature type="domain" description="Novel STAND NTPase 1" evidence="6">
    <location>
        <begin position="111"/>
        <end position="506"/>
    </location>
</feature>
<dbReference type="InterPro" id="IPR027417">
    <property type="entry name" value="P-loop_NTPase"/>
</dbReference>
<keyword evidence="2" id="KW-0677">Repeat</keyword>
<gene>
    <name evidence="7" type="ORF">CSB45_01860</name>
</gene>
<feature type="repeat" description="WD" evidence="3">
    <location>
        <begin position="790"/>
        <end position="822"/>
    </location>
</feature>
<organism evidence="7 8">
    <name type="scientific">candidate division KSB3 bacterium</name>
    <dbReference type="NCBI Taxonomy" id="2044937"/>
    <lineage>
        <taxon>Bacteria</taxon>
        <taxon>candidate division KSB3</taxon>
    </lineage>
</organism>
<evidence type="ECO:0000256" key="3">
    <source>
        <dbReference type="PROSITE-ProRule" id="PRU00221"/>
    </source>
</evidence>
<name>A0A2G6EAI0_9BACT</name>
<accession>A0A2G6EAI0</accession>
<dbReference type="CDD" id="cd00200">
    <property type="entry name" value="WD40"/>
    <property type="match status" value="1"/>
</dbReference>
<dbReference type="InterPro" id="IPR020472">
    <property type="entry name" value="WD40_PAC1"/>
</dbReference>
<keyword evidence="4" id="KW-1133">Transmembrane helix</keyword>
<dbReference type="InterPro" id="IPR036322">
    <property type="entry name" value="WD40_repeat_dom_sf"/>
</dbReference>
<dbReference type="EMBL" id="PDPS01000021">
    <property type="protein sequence ID" value="PID58768.1"/>
    <property type="molecule type" value="Genomic_DNA"/>
</dbReference>
<dbReference type="PANTHER" id="PTHR19848:SF8">
    <property type="entry name" value="F-BOX AND WD REPEAT DOMAIN CONTAINING 7"/>
    <property type="match status" value="1"/>
</dbReference>
<keyword evidence="1 3" id="KW-0853">WD repeat</keyword>
<sequence>MGIDSVLRSNIVEFLLERPAFQDENGRKAIVLDAGLDRLLPDLELSGTQRSFIVLLVEHLDRYGRLPDGRLALTAFLQAVSERVGQDGQRQITDLCERIVTPSEVGLAACPYRGLEVFREQDADLFFGRADLVGTLQQMVAQQPFVAVIGASGSGKSSVVYAGLIPLLRRLGQWHIACFRPGKRPFHALAAALVPLLEPELDVIDRIKTIKKSGQTLTDGGLTIADIVAAIQEKEPDTCLLLFADQFEELYTLCPAGASRERFLDGMLQIFERSNTSKVCWLLTLRADFLSQVLEYDPLAKMLDRYPPKLSGRMTEEQLRAVIEEPAQKKEVSLEPGLSDRILRDAGQEPGHLPLLEFALQALWQRMSGRCLTHAAYDEIGGVNQALMRHADAVLARFETPEAQAKVRRVLVQLVSPGLGTQDTRQVASRAQVADWEIVQRLANARLVVTSRSEESQEETVEVVHEALIRHWQPLQAWMQEDREFRVWQNGLRQAIRDWDKTRNDDGALLRGARLIEAEEKLAQDADALSDDEKAYIEASLALRRDEERRRKGRTLGLAIGFVLALILAGLAILLWQRAEQQSTIAQQEQARAEQEKNNALRTQSLFLADLARQENEKKSYLKAVLLALEALPQNMTQANRPYVPEAELQLFYGATYLAKYRFLEGHTGSVWSAAFSPDGRRIVTASRDGTARVWDAATGAELACLTGHEGFVESAAFSPDGTRIVTASWDGTARVWDAATGAALARLSGHEGGVLSAAFSPDGTRIVTASRDGTARVWNAATGAELARLNGHTGWVHSASFSPDGTRIVTASWDGTARVLDWDAATGAALARLTEHADEVLSAAFSPDGTRIVTASRDETVRIWDAATGAALARLSGHEDDVLSAVFSPDGTRIVTASDDKTAWVWDAATGAELARLSG</sequence>
<dbReference type="InterPro" id="IPR019775">
    <property type="entry name" value="WD40_repeat_CS"/>
</dbReference>
<reference evidence="7 8" key="1">
    <citation type="submission" date="2017-10" db="EMBL/GenBank/DDBJ databases">
        <title>Novel microbial diversity and functional potential in the marine mammal oral microbiome.</title>
        <authorList>
            <person name="Dudek N.K."/>
            <person name="Sun C.L."/>
            <person name="Burstein D."/>
            <person name="Kantor R.S."/>
            <person name="Aliaga Goltsman D.S."/>
            <person name="Bik E.M."/>
            <person name="Thomas B.C."/>
            <person name="Banfield J.F."/>
            <person name="Relman D.A."/>
        </authorList>
    </citation>
    <scope>NUCLEOTIDE SEQUENCE [LARGE SCALE GENOMIC DNA]</scope>
    <source>
        <strain evidence="7">DOLZORAL124_49_17</strain>
    </source>
</reference>
<dbReference type="SMART" id="SM00320">
    <property type="entry name" value="WD40"/>
    <property type="match status" value="6"/>
</dbReference>
<dbReference type="PROSITE" id="PS00678">
    <property type="entry name" value="WD_REPEATS_1"/>
    <property type="match status" value="5"/>
</dbReference>
<dbReference type="SUPFAM" id="SSF50978">
    <property type="entry name" value="WD40 repeat-like"/>
    <property type="match status" value="1"/>
</dbReference>
<protein>
    <submittedName>
        <fullName evidence="7">Uncharacterized protein</fullName>
    </submittedName>
</protein>
<dbReference type="PROSITE" id="PS50082">
    <property type="entry name" value="WD_REPEATS_2"/>
    <property type="match status" value="6"/>
</dbReference>
<feature type="repeat" description="WD" evidence="3">
    <location>
        <begin position="706"/>
        <end position="747"/>
    </location>
</feature>
<dbReference type="PROSITE" id="PS50294">
    <property type="entry name" value="WD_REPEATS_REGION"/>
    <property type="match status" value="6"/>
</dbReference>
<keyword evidence="4" id="KW-0472">Membrane</keyword>
<dbReference type="SUPFAM" id="SSF52540">
    <property type="entry name" value="P-loop containing nucleoside triphosphate hydrolases"/>
    <property type="match status" value="1"/>
</dbReference>
<feature type="non-terminal residue" evidence="7">
    <location>
        <position position="920"/>
    </location>
</feature>
<feature type="repeat" description="WD" evidence="3">
    <location>
        <begin position="664"/>
        <end position="705"/>
    </location>
</feature>
<dbReference type="PRINTS" id="PR00320">
    <property type="entry name" value="GPROTEINBRPT"/>
</dbReference>
<feature type="repeat" description="WD" evidence="3">
    <location>
        <begin position="876"/>
        <end position="917"/>
    </location>
</feature>
<proteinExistence type="predicted"/>